<name>A0ABV7LLQ7_9GAMM</name>
<keyword evidence="1" id="KW-0472">Membrane</keyword>
<dbReference type="Proteomes" id="UP001595579">
    <property type="component" value="Unassembled WGS sequence"/>
</dbReference>
<keyword evidence="4" id="KW-1185">Reference proteome</keyword>
<organism evidence="3 4">
    <name type="scientific">Litchfieldella rifensis</name>
    <dbReference type="NCBI Taxonomy" id="762643"/>
    <lineage>
        <taxon>Bacteria</taxon>
        <taxon>Pseudomonadati</taxon>
        <taxon>Pseudomonadota</taxon>
        <taxon>Gammaproteobacteria</taxon>
        <taxon>Oceanospirillales</taxon>
        <taxon>Halomonadaceae</taxon>
        <taxon>Litchfieldella</taxon>
    </lineage>
</organism>
<evidence type="ECO:0000313" key="3">
    <source>
        <dbReference type="EMBL" id="MFC3283398.1"/>
    </source>
</evidence>
<evidence type="ECO:0000259" key="2">
    <source>
        <dbReference type="Pfam" id="PF07811"/>
    </source>
</evidence>
<dbReference type="InterPro" id="IPR012495">
    <property type="entry name" value="TadE-like_dom"/>
</dbReference>
<dbReference type="Pfam" id="PF07811">
    <property type="entry name" value="TadE"/>
    <property type="match status" value="1"/>
</dbReference>
<proteinExistence type="predicted"/>
<sequence length="158" mass="17319">MNMGRSLYKQKGSELVEFAISAVVLFLLLFGIIEFSVALFDKATLTNASREGARTGILFRPADRDPAAENAAIEQVIRSYAEQYLISLGETLPGHEPSILTITIERPDSIGDILEPGHRLIVTITYDYQYLVLPGFIANLGGEKGEVLLSSTTVMRAE</sequence>
<keyword evidence="1" id="KW-1133">Transmembrane helix</keyword>
<evidence type="ECO:0000256" key="1">
    <source>
        <dbReference type="SAM" id="Phobius"/>
    </source>
</evidence>
<keyword evidence="1" id="KW-0812">Transmembrane</keyword>
<evidence type="ECO:0000313" key="4">
    <source>
        <dbReference type="Proteomes" id="UP001595579"/>
    </source>
</evidence>
<accession>A0ABV7LLQ7</accession>
<feature type="domain" description="TadE-like" evidence="2">
    <location>
        <begin position="12"/>
        <end position="54"/>
    </location>
</feature>
<comment type="caution">
    <text evidence="3">The sequence shown here is derived from an EMBL/GenBank/DDBJ whole genome shotgun (WGS) entry which is preliminary data.</text>
</comment>
<reference evidence="4" key="1">
    <citation type="journal article" date="2019" name="Int. J. Syst. Evol. Microbiol.">
        <title>The Global Catalogue of Microorganisms (GCM) 10K type strain sequencing project: providing services to taxonomists for standard genome sequencing and annotation.</title>
        <authorList>
            <consortium name="The Broad Institute Genomics Platform"/>
            <consortium name="The Broad Institute Genome Sequencing Center for Infectious Disease"/>
            <person name="Wu L."/>
            <person name="Ma J."/>
        </authorList>
    </citation>
    <scope>NUCLEOTIDE SEQUENCE [LARGE SCALE GENOMIC DNA]</scope>
    <source>
        <strain evidence="4">CECT 7698</strain>
    </source>
</reference>
<protein>
    <submittedName>
        <fullName evidence="3">TadE/TadG family type IV pilus assembly protein</fullName>
    </submittedName>
</protein>
<dbReference type="EMBL" id="JBHRUG010000017">
    <property type="protein sequence ID" value="MFC3283398.1"/>
    <property type="molecule type" value="Genomic_DNA"/>
</dbReference>
<dbReference type="RefSeq" id="WP_386772468.1">
    <property type="nucleotide sequence ID" value="NZ_JBHRUG010000017.1"/>
</dbReference>
<gene>
    <name evidence="3" type="ORF">ACFOEV_07240</name>
</gene>
<feature type="transmembrane region" description="Helical" evidence="1">
    <location>
        <begin position="20"/>
        <end position="40"/>
    </location>
</feature>